<reference evidence="1" key="1">
    <citation type="submission" date="2019-11" db="EMBL/GenBank/DDBJ databases">
        <authorList>
            <person name="Feng L."/>
        </authorList>
    </citation>
    <scope>NUCLEOTIDE SEQUENCE</scope>
    <source>
        <strain evidence="1">CbolteaeLFYP116</strain>
    </source>
</reference>
<accession>A0A6N2XSD3</accession>
<dbReference type="EMBL" id="CACRTF010000032">
    <property type="protein sequence ID" value="VYT57409.1"/>
    <property type="molecule type" value="Genomic_DNA"/>
</dbReference>
<dbReference type="AlphaFoldDB" id="A0A6N2XSD3"/>
<sequence length="94" mass="10523">MWIWNYSRDLTEVSGGVDAAGEPVNGGRQYQMKQLMTEPGIDGILSFTFAISSLYEGLFCSPPMAAVYLYCGEVTQVIPWLSKPSMVVFRLRYS</sequence>
<organism evidence="1">
    <name type="scientific">Enterocloster bolteae</name>
    <dbReference type="NCBI Taxonomy" id="208479"/>
    <lineage>
        <taxon>Bacteria</taxon>
        <taxon>Bacillati</taxon>
        <taxon>Bacillota</taxon>
        <taxon>Clostridia</taxon>
        <taxon>Lachnospirales</taxon>
        <taxon>Lachnospiraceae</taxon>
        <taxon>Enterocloster</taxon>
    </lineage>
</organism>
<proteinExistence type="predicted"/>
<evidence type="ECO:0000313" key="1">
    <source>
        <dbReference type="EMBL" id="VYT57409.1"/>
    </source>
</evidence>
<protein>
    <submittedName>
        <fullName evidence="1">Uncharacterized protein</fullName>
    </submittedName>
</protein>
<name>A0A6N2XSD3_9FIRM</name>
<gene>
    <name evidence="1" type="ORF">CBLFYP116_00471</name>
</gene>